<dbReference type="GO" id="GO:0003676">
    <property type="term" value="F:nucleic acid binding"/>
    <property type="evidence" value="ECO:0007669"/>
    <property type="project" value="InterPro"/>
</dbReference>
<dbReference type="GO" id="GO:0004523">
    <property type="term" value="F:RNA-DNA hybrid ribonuclease activity"/>
    <property type="evidence" value="ECO:0007669"/>
    <property type="project" value="InterPro"/>
</dbReference>
<reference evidence="3 4" key="1">
    <citation type="submission" date="2018-12" db="EMBL/GenBank/DDBJ databases">
        <title>Genome sequence and assembly of Colletotrichum trifolii.</title>
        <authorList>
            <person name="Gan P."/>
            <person name="Shirasu K."/>
        </authorList>
    </citation>
    <scope>NUCLEOTIDE SEQUENCE [LARGE SCALE GENOMIC DNA]</scope>
    <source>
        <strain evidence="3 4">543-2</strain>
    </source>
</reference>
<dbReference type="PANTHER" id="PTHR36978:SF4">
    <property type="entry name" value="P-LOOP CONTAINING NUCLEOSIDE TRIPHOSPHATE HYDROLASE PROTEIN"/>
    <property type="match status" value="1"/>
</dbReference>
<evidence type="ECO:0000259" key="2">
    <source>
        <dbReference type="PROSITE" id="PS50879"/>
    </source>
</evidence>
<keyword evidence="4" id="KW-1185">Reference proteome</keyword>
<dbReference type="Gene3D" id="3.30.420.10">
    <property type="entry name" value="Ribonuclease H-like superfamily/Ribonuclease H"/>
    <property type="match status" value="1"/>
</dbReference>
<accession>A0A4R8RL28</accession>
<dbReference type="SUPFAM" id="SSF53098">
    <property type="entry name" value="Ribonuclease H-like"/>
    <property type="match status" value="1"/>
</dbReference>
<dbReference type="Proteomes" id="UP000295703">
    <property type="component" value="Unassembled WGS sequence"/>
</dbReference>
<dbReference type="STRING" id="5466.A0A4R8RL28"/>
<gene>
    <name evidence="3" type="primary">Rnaseh1</name>
    <name evidence="3" type="ORF">CTRI78_v005675</name>
</gene>
<dbReference type="Pfam" id="PF17784">
    <property type="entry name" value="Sulfotransfer_4"/>
    <property type="match status" value="1"/>
</dbReference>
<dbReference type="SUPFAM" id="SSF52540">
    <property type="entry name" value="P-loop containing nucleoside triphosphate hydrolases"/>
    <property type="match status" value="1"/>
</dbReference>
<dbReference type="InterPro" id="IPR036397">
    <property type="entry name" value="RNaseH_sf"/>
</dbReference>
<comment type="caution">
    <text evidence="3">The sequence shown here is derived from an EMBL/GenBank/DDBJ whole genome shotgun (WGS) entry which is preliminary data.</text>
</comment>
<dbReference type="PROSITE" id="PS50879">
    <property type="entry name" value="RNASE_H_1"/>
    <property type="match status" value="1"/>
</dbReference>
<dbReference type="PANTHER" id="PTHR36978">
    <property type="entry name" value="P-LOOP CONTAINING NUCLEOTIDE TRIPHOSPHATE HYDROLASE"/>
    <property type="match status" value="1"/>
</dbReference>
<organism evidence="3 4">
    <name type="scientific">Colletotrichum trifolii</name>
    <dbReference type="NCBI Taxonomy" id="5466"/>
    <lineage>
        <taxon>Eukaryota</taxon>
        <taxon>Fungi</taxon>
        <taxon>Dikarya</taxon>
        <taxon>Ascomycota</taxon>
        <taxon>Pezizomycotina</taxon>
        <taxon>Sordariomycetes</taxon>
        <taxon>Hypocreomycetidae</taxon>
        <taxon>Glomerellales</taxon>
        <taxon>Glomerellaceae</taxon>
        <taxon>Colletotrichum</taxon>
        <taxon>Colletotrichum orbiculare species complex</taxon>
    </lineage>
</organism>
<dbReference type="InterPro" id="IPR012337">
    <property type="entry name" value="RNaseH-like_sf"/>
</dbReference>
<feature type="region of interest" description="Disordered" evidence="1">
    <location>
        <begin position="1"/>
        <end position="20"/>
    </location>
</feature>
<evidence type="ECO:0000313" key="4">
    <source>
        <dbReference type="Proteomes" id="UP000295703"/>
    </source>
</evidence>
<dbReference type="EMBL" id="RYZW01000048">
    <property type="protein sequence ID" value="TDZ55133.1"/>
    <property type="molecule type" value="Genomic_DNA"/>
</dbReference>
<protein>
    <submittedName>
        <fullName evidence="3">Ribonuclease H1</fullName>
    </submittedName>
</protein>
<proteinExistence type="predicted"/>
<dbReference type="InterPro" id="IPR002156">
    <property type="entry name" value="RNaseH_domain"/>
</dbReference>
<dbReference type="AlphaFoldDB" id="A0A4R8RL28"/>
<feature type="compositionally biased region" description="Basic and acidic residues" evidence="1">
    <location>
        <begin position="8"/>
        <end position="19"/>
    </location>
</feature>
<evidence type="ECO:0000256" key="1">
    <source>
        <dbReference type="SAM" id="MobiDB-lite"/>
    </source>
</evidence>
<dbReference type="Gene3D" id="3.40.50.300">
    <property type="entry name" value="P-loop containing nucleotide triphosphate hydrolases"/>
    <property type="match status" value="1"/>
</dbReference>
<dbReference type="Pfam" id="PF00075">
    <property type="entry name" value="RNase_H"/>
    <property type="match status" value="1"/>
</dbReference>
<dbReference type="InterPro" id="IPR027417">
    <property type="entry name" value="P-loop_NTPase"/>
</dbReference>
<sequence>MDLFPDGEENRWFDPRSSEAHQNVPRKQLVVYDAEKQISRLQMHVPGRGIMRDPVNYVVYIDGACRNNGSPSARASWAVYFGPGSRYNRGGLLHYSQPQTSSRAEIEALSQALHVIRSFPYEDMVLSKIKIATDSKYLAYAMCFWIKNWIKHGGIRSNGQRVAHFEKLVEIHHRLEDMTYGYEALADALVHLGITPVYHMREVGKNNDQDIWIRAIADNLPPFANPSAPAASPWGRETWDTVLGTWEAVSDFPAGLFPTSLAEAYPDCPVIHTTRSFGSWAASMRDTLVHAHVNSDASKRSPMRQLAEAYHAACWDNDFEKNAEAYFNRYCEEIRALEEGGRRLFELRPGDGWGPLCDFLGFEVPEAPFPKSDAWIAYKKTVEKERSERVEVATSGLSHTESPSKALLTSLW</sequence>
<name>A0A4R8RL28_COLTR</name>
<feature type="domain" description="RNase H type-1" evidence="2">
    <location>
        <begin position="53"/>
        <end position="218"/>
    </location>
</feature>
<evidence type="ECO:0000313" key="3">
    <source>
        <dbReference type="EMBL" id="TDZ55133.1"/>
    </source>
</evidence>
<dbReference type="InterPro" id="IPR040632">
    <property type="entry name" value="Sulfotransfer_4"/>
</dbReference>